<evidence type="ECO:0000313" key="2">
    <source>
        <dbReference type="EMBL" id="OAT17524.1"/>
    </source>
</evidence>
<organism evidence="2 3">
    <name type="scientific">Buttiauxella noackiae ATCC 51607</name>
    <dbReference type="NCBI Taxonomy" id="1354255"/>
    <lineage>
        <taxon>Bacteria</taxon>
        <taxon>Pseudomonadati</taxon>
        <taxon>Pseudomonadota</taxon>
        <taxon>Gammaproteobacteria</taxon>
        <taxon>Enterobacterales</taxon>
        <taxon>Enterobacteriaceae</taxon>
        <taxon>Buttiauxella</taxon>
    </lineage>
</organism>
<dbReference type="EMBL" id="LXEO01000025">
    <property type="protein sequence ID" value="OAT17524.1"/>
    <property type="molecule type" value="Genomic_DNA"/>
</dbReference>
<keyword evidence="3" id="KW-1185">Reference proteome</keyword>
<dbReference type="InterPro" id="IPR010982">
    <property type="entry name" value="Lambda_DNA-bd_dom_sf"/>
</dbReference>
<sequence length="105" mass="11750">MKNNPKGYTTLDELIARRSPENQQRIAEATQELILESCLHMVREQMGWSQQQLAAAMGISQPAVTAIEKRGNEVKLGTLKRYIEALGGKLSLQIEFPDGVKQLQI</sequence>
<dbReference type="GO" id="GO:0003677">
    <property type="term" value="F:DNA binding"/>
    <property type="evidence" value="ECO:0007669"/>
    <property type="project" value="InterPro"/>
</dbReference>
<dbReference type="CDD" id="cd00093">
    <property type="entry name" value="HTH_XRE"/>
    <property type="match status" value="1"/>
</dbReference>
<dbReference type="InterPro" id="IPR001387">
    <property type="entry name" value="Cro/C1-type_HTH"/>
</dbReference>
<gene>
    <name evidence="2" type="ORF">M979_2018</name>
</gene>
<dbReference type="RefSeq" id="WP_064554849.1">
    <property type="nucleotide sequence ID" value="NZ_LXEO01000025.1"/>
</dbReference>
<dbReference type="Proteomes" id="UP000078286">
    <property type="component" value="Unassembled WGS sequence"/>
</dbReference>
<reference evidence="2 3" key="1">
    <citation type="submission" date="2016-04" db="EMBL/GenBank/DDBJ databases">
        <title>ATOL: Assembling a taxonomically balanced genome-scale reconstruction of the evolutionary history of the Enterobacteriaceae.</title>
        <authorList>
            <person name="Plunkett G.III."/>
            <person name="Neeno-Eckwall E.C."/>
            <person name="Glasner J.D."/>
            <person name="Perna N.T."/>
        </authorList>
    </citation>
    <scope>NUCLEOTIDE SEQUENCE [LARGE SCALE GENOMIC DNA]</scope>
    <source>
        <strain evidence="2 3">ATCC 51607</strain>
    </source>
</reference>
<dbReference type="Pfam" id="PF01381">
    <property type="entry name" value="HTH_3"/>
    <property type="match status" value="1"/>
</dbReference>
<dbReference type="SMART" id="SM00530">
    <property type="entry name" value="HTH_XRE"/>
    <property type="match status" value="1"/>
</dbReference>
<evidence type="ECO:0000313" key="3">
    <source>
        <dbReference type="Proteomes" id="UP000078286"/>
    </source>
</evidence>
<dbReference type="PROSITE" id="PS50943">
    <property type="entry name" value="HTH_CROC1"/>
    <property type="match status" value="1"/>
</dbReference>
<dbReference type="PATRIC" id="fig|1354255.3.peg.2089"/>
<dbReference type="AlphaFoldDB" id="A0A1B7HPI3"/>
<comment type="caution">
    <text evidence="2">The sequence shown here is derived from an EMBL/GenBank/DDBJ whole genome shotgun (WGS) entry which is preliminary data.</text>
</comment>
<proteinExistence type="predicted"/>
<dbReference type="SUPFAM" id="SSF47413">
    <property type="entry name" value="lambda repressor-like DNA-binding domains"/>
    <property type="match status" value="1"/>
</dbReference>
<name>A0A1B7HPI3_9ENTR</name>
<dbReference type="Gene3D" id="1.10.260.40">
    <property type="entry name" value="lambda repressor-like DNA-binding domains"/>
    <property type="match status" value="1"/>
</dbReference>
<evidence type="ECO:0000259" key="1">
    <source>
        <dbReference type="PROSITE" id="PS50943"/>
    </source>
</evidence>
<feature type="domain" description="HTH cro/C1-type" evidence="1">
    <location>
        <begin position="39"/>
        <end position="93"/>
    </location>
</feature>
<protein>
    <submittedName>
        <fullName evidence="2">Cro family protein</fullName>
    </submittedName>
</protein>
<accession>A0A1B7HPI3</accession>